<dbReference type="EMBL" id="WHOS01000034">
    <property type="protein sequence ID" value="NUB02056.1"/>
    <property type="molecule type" value="Genomic_DNA"/>
</dbReference>
<comment type="caution">
    <text evidence="3">The sequence shown here is derived from an EMBL/GenBank/DDBJ whole genome shotgun (WGS) entry which is preliminary data.</text>
</comment>
<accession>A0ABX2KHZ7</accession>
<dbReference type="Gene3D" id="3.10.50.30">
    <property type="entry name" value="Transcription elongation factor, GreA/GreB, C-terminal domain"/>
    <property type="match status" value="1"/>
</dbReference>
<feature type="domain" description="Transcription elongation factor GreA/GreB C-terminal" evidence="1">
    <location>
        <begin position="84"/>
        <end position="156"/>
    </location>
</feature>
<dbReference type="InterPro" id="IPR029462">
    <property type="entry name" value="Rnk_N"/>
</dbReference>
<dbReference type="PANTHER" id="PTHR30437">
    <property type="entry name" value="TRANSCRIPTION ELONGATION FACTOR GREA"/>
    <property type="match status" value="1"/>
</dbReference>
<evidence type="ECO:0000259" key="1">
    <source>
        <dbReference type="Pfam" id="PF01272"/>
    </source>
</evidence>
<dbReference type="Pfam" id="PF01272">
    <property type="entry name" value="GreA_GreB"/>
    <property type="match status" value="1"/>
</dbReference>
<keyword evidence="3" id="KW-0808">Transferase</keyword>
<dbReference type="PANTHER" id="PTHR30437:SF5">
    <property type="entry name" value="REGULATOR OF NUCLEOSIDE DIPHOSPHATE KINASE"/>
    <property type="match status" value="1"/>
</dbReference>
<evidence type="ECO:0000259" key="2">
    <source>
        <dbReference type="Pfam" id="PF14760"/>
    </source>
</evidence>
<dbReference type="SUPFAM" id="SSF54534">
    <property type="entry name" value="FKBP-like"/>
    <property type="match status" value="1"/>
</dbReference>
<feature type="domain" description="Regulator of nucleoside diphosphate kinase N-terminal" evidence="2">
    <location>
        <begin position="35"/>
        <end position="74"/>
    </location>
</feature>
<evidence type="ECO:0000313" key="4">
    <source>
        <dbReference type="Proteomes" id="UP000605086"/>
    </source>
</evidence>
<sequence>MTDEAPTGWRDRVVGACAYWEKQRKTLMRPADQFPPIVLKATDHDRLLALIEAASDKLPDVYEYLTAKLDRAAVIDASEIALAVVTMGARVAFRDEMTGLERTVTLVYPHDADLAAGRVSVLTPIGAALIGVASGQSITWYTRKDEAKTLTVLAVERPAEGQGAIAA</sequence>
<dbReference type="NCBIfam" id="NF004396">
    <property type="entry name" value="PRK05753.1"/>
    <property type="match status" value="1"/>
</dbReference>
<reference evidence="3 4" key="1">
    <citation type="submission" date="2019-10" db="EMBL/GenBank/DDBJ databases">
        <title>Genome sequence of Azospirillum melinis.</title>
        <authorList>
            <person name="Ambrosini A."/>
            <person name="Sant'Anna F.H."/>
            <person name="Cassan F.D."/>
            <person name="Souza E.M."/>
            <person name="Passaglia L.M.P."/>
        </authorList>
    </citation>
    <scope>NUCLEOTIDE SEQUENCE [LARGE SCALE GENOMIC DNA]</scope>
    <source>
        <strain evidence="3 4">TMCY0552</strain>
    </source>
</reference>
<name>A0ABX2KHZ7_9PROT</name>
<dbReference type="Pfam" id="PF14760">
    <property type="entry name" value="Rnk_N"/>
    <property type="match status" value="1"/>
</dbReference>
<keyword evidence="3" id="KW-0418">Kinase</keyword>
<keyword evidence="4" id="KW-1185">Reference proteome</keyword>
<protein>
    <submittedName>
        <fullName evidence="3">Nucleoside diphosphate kinase regulator</fullName>
    </submittedName>
</protein>
<gene>
    <name evidence="3" type="ORF">GBZ48_22675</name>
</gene>
<dbReference type="InterPro" id="IPR001437">
    <property type="entry name" value="Tscrpt_elong_fac_GreA/B_C"/>
</dbReference>
<dbReference type="InterPro" id="IPR023459">
    <property type="entry name" value="Tscrpt_elong_fac_GreA/B_fam"/>
</dbReference>
<organism evidence="3 4">
    <name type="scientific">Azospirillum melinis</name>
    <dbReference type="NCBI Taxonomy" id="328839"/>
    <lineage>
        <taxon>Bacteria</taxon>
        <taxon>Pseudomonadati</taxon>
        <taxon>Pseudomonadota</taxon>
        <taxon>Alphaproteobacteria</taxon>
        <taxon>Rhodospirillales</taxon>
        <taxon>Azospirillaceae</taxon>
        <taxon>Azospirillum</taxon>
    </lineage>
</organism>
<proteinExistence type="predicted"/>
<dbReference type="GO" id="GO:0016301">
    <property type="term" value="F:kinase activity"/>
    <property type="evidence" value="ECO:0007669"/>
    <property type="project" value="UniProtKB-KW"/>
</dbReference>
<dbReference type="InterPro" id="IPR036953">
    <property type="entry name" value="GreA/GreB_C_sf"/>
</dbReference>
<dbReference type="Gene3D" id="1.10.286.20">
    <property type="match status" value="1"/>
</dbReference>
<evidence type="ECO:0000313" key="3">
    <source>
        <dbReference type="EMBL" id="NUB02056.1"/>
    </source>
</evidence>
<dbReference type="Proteomes" id="UP000605086">
    <property type="component" value="Unassembled WGS sequence"/>
</dbReference>